<dbReference type="EMBL" id="QOWE01000022">
    <property type="protein sequence ID" value="RCR67005.1"/>
    <property type="molecule type" value="Genomic_DNA"/>
</dbReference>
<name>A0A368JI90_9BACT</name>
<proteinExistence type="predicted"/>
<comment type="caution">
    <text evidence="3">The sequence shown here is derived from an EMBL/GenBank/DDBJ whole genome shotgun (WGS) entry which is preliminary data.</text>
</comment>
<keyword evidence="1" id="KW-0812">Transmembrane</keyword>
<dbReference type="InterPro" id="IPR018736">
    <property type="entry name" value="DUF2279_periplasmic_lipo"/>
</dbReference>
<reference evidence="3 4" key="1">
    <citation type="submission" date="2018-07" db="EMBL/GenBank/DDBJ databases">
        <title>Genome analysis of Larkinella rosea.</title>
        <authorList>
            <person name="Zhou Z."/>
            <person name="Wang G."/>
        </authorList>
    </citation>
    <scope>NUCLEOTIDE SEQUENCE [LARGE SCALE GENOMIC DNA]</scope>
    <source>
        <strain evidence="4">zzj9</strain>
    </source>
</reference>
<protein>
    <submittedName>
        <fullName evidence="3">DUF2279 domain-containing protein</fullName>
    </submittedName>
</protein>
<sequence length="314" mass="35179">MKLRTRLVGLVGLTVILVSQPTRAQPMPPVANIAHPVGIQKGKFIGVVVGTATFYTITLLTLRKQWYKKRVRFHQFNDNAEWLQMDKIGHAATAYGLSRGSYELMRWSGVSERGSIVTGGLLALLFQTTLEVFDGYSEGWGFSKGDILANFTGVALFVGQQVGVGQQVFNLKYGFRKSIYPPYRPRVLGQSTGVQMLKDYNGQQYWFSLNLASVIPTGPQFPQWLNLSFGYSGAGMVGGMKNPTVVDQNGRAIQFERYRQFFLSPDVDFSRLEGLNPSTRRLIGTAQFFKVAAPSLEYNRIKGVRFHLFLLPKE</sequence>
<evidence type="ECO:0000256" key="2">
    <source>
        <dbReference type="SAM" id="SignalP"/>
    </source>
</evidence>
<keyword evidence="2" id="KW-0732">Signal</keyword>
<gene>
    <name evidence="3" type="ORF">DUE52_23395</name>
</gene>
<dbReference type="Proteomes" id="UP000253383">
    <property type="component" value="Unassembled WGS sequence"/>
</dbReference>
<evidence type="ECO:0000256" key="1">
    <source>
        <dbReference type="SAM" id="Phobius"/>
    </source>
</evidence>
<organism evidence="3 4">
    <name type="scientific">Larkinella punicea</name>
    <dbReference type="NCBI Taxonomy" id="2315727"/>
    <lineage>
        <taxon>Bacteria</taxon>
        <taxon>Pseudomonadati</taxon>
        <taxon>Bacteroidota</taxon>
        <taxon>Cytophagia</taxon>
        <taxon>Cytophagales</taxon>
        <taxon>Spirosomataceae</taxon>
        <taxon>Larkinella</taxon>
    </lineage>
</organism>
<keyword evidence="1" id="KW-1133">Transmembrane helix</keyword>
<keyword evidence="1" id="KW-0472">Membrane</keyword>
<dbReference type="Pfam" id="PF10043">
    <property type="entry name" value="DUF2279"/>
    <property type="match status" value="1"/>
</dbReference>
<dbReference type="RefSeq" id="WP_114408492.1">
    <property type="nucleotide sequence ID" value="NZ_QOWE01000022.1"/>
</dbReference>
<feature type="transmembrane region" description="Helical" evidence="1">
    <location>
        <begin position="44"/>
        <end position="62"/>
    </location>
</feature>
<feature type="chain" id="PRO_5016603457" evidence="2">
    <location>
        <begin position="25"/>
        <end position="314"/>
    </location>
</feature>
<dbReference type="OrthoDB" id="9803535at2"/>
<feature type="signal peptide" evidence="2">
    <location>
        <begin position="1"/>
        <end position="24"/>
    </location>
</feature>
<evidence type="ECO:0000313" key="3">
    <source>
        <dbReference type="EMBL" id="RCR67005.1"/>
    </source>
</evidence>
<keyword evidence="4" id="KW-1185">Reference proteome</keyword>
<accession>A0A368JI90</accession>
<dbReference type="AlphaFoldDB" id="A0A368JI90"/>
<evidence type="ECO:0000313" key="4">
    <source>
        <dbReference type="Proteomes" id="UP000253383"/>
    </source>
</evidence>